<keyword evidence="8 10" id="KW-0012">Acyltransferase</keyword>
<gene>
    <name evidence="12" type="ORF">BZG36_04820</name>
</gene>
<comment type="caution">
    <text evidence="12">The sequence shown here is derived from an EMBL/GenBank/DDBJ whole genome shotgun (WGS) entry which is preliminary data.</text>
</comment>
<evidence type="ECO:0000256" key="3">
    <source>
        <dbReference type="ARBA" id="ARBA00022692"/>
    </source>
</evidence>
<evidence type="ECO:0000256" key="6">
    <source>
        <dbReference type="ARBA" id="ARBA00023139"/>
    </source>
</evidence>
<evidence type="ECO:0000256" key="9">
    <source>
        <dbReference type="ARBA" id="ARBA00048048"/>
    </source>
</evidence>
<feature type="transmembrane region" description="Helical" evidence="10">
    <location>
        <begin position="34"/>
        <end position="55"/>
    </location>
</feature>
<dbReference type="EC" id="2.3.1.225" evidence="10"/>
<accession>A0A261XV95</accession>
<dbReference type="OrthoDB" id="9909019at2759"/>
<evidence type="ECO:0000259" key="11">
    <source>
        <dbReference type="Pfam" id="PF01529"/>
    </source>
</evidence>
<sequence>MTSPSKWIVRGGLIGTNILKFVANVTCRNPSERIIAVFVTLASSSFIITDISPWIHNCVGHYNHRYFLLFLTYVVVSTTYFTIIGWKPFLLAIDFERPVLSGQTTVEYHESDYLRTTRRNQGEVFFNPYNLGPIENLCEVFNVGEDYPWYNFLFPFPVPPKGNGKSWPKRSGDYYPLPTTHG</sequence>
<name>A0A261XV95_9FUNG</name>
<proteinExistence type="inferred from homology"/>
<comment type="similarity">
    <text evidence="10">Belongs to the DHHC palmitoyltransferase family.</text>
</comment>
<dbReference type="PANTHER" id="PTHR12246">
    <property type="entry name" value="PALMITOYLTRANSFERASE ZDHHC16"/>
    <property type="match status" value="1"/>
</dbReference>
<evidence type="ECO:0000256" key="7">
    <source>
        <dbReference type="ARBA" id="ARBA00023288"/>
    </source>
</evidence>
<comment type="catalytic activity">
    <reaction evidence="9 10">
        <text>L-cysteinyl-[protein] + hexadecanoyl-CoA = S-hexadecanoyl-L-cysteinyl-[protein] + CoA</text>
        <dbReference type="Rhea" id="RHEA:36683"/>
        <dbReference type="Rhea" id="RHEA-COMP:10131"/>
        <dbReference type="Rhea" id="RHEA-COMP:11032"/>
        <dbReference type="ChEBI" id="CHEBI:29950"/>
        <dbReference type="ChEBI" id="CHEBI:57287"/>
        <dbReference type="ChEBI" id="CHEBI:57379"/>
        <dbReference type="ChEBI" id="CHEBI:74151"/>
        <dbReference type="EC" id="2.3.1.225"/>
    </reaction>
</comment>
<feature type="transmembrane region" description="Helical" evidence="10">
    <location>
        <begin position="67"/>
        <end position="86"/>
    </location>
</feature>
<evidence type="ECO:0000256" key="5">
    <source>
        <dbReference type="ARBA" id="ARBA00023136"/>
    </source>
</evidence>
<dbReference type="AlphaFoldDB" id="A0A261XV95"/>
<keyword evidence="3 10" id="KW-0812">Transmembrane</keyword>
<keyword evidence="4 10" id="KW-1133">Transmembrane helix</keyword>
<keyword evidence="7" id="KW-0449">Lipoprotein</keyword>
<evidence type="ECO:0000256" key="2">
    <source>
        <dbReference type="ARBA" id="ARBA00022679"/>
    </source>
</evidence>
<feature type="domain" description="Palmitoyltransferase DHHC" evidence="11">
    <location>
        <begin position="52"/>
        <end position="90"/>
    </location>
</feature>
<dbReference type="GO" id="GO:0019706">
    <property type="term" value="F:protein-cysteine S-palmitoyltransferase activity"/>
    <property type="evidence" value="ECO:0007669"/>
    <property type="project" value="UniProtKB-EC"/>
</dbReference>
<dbReference type="EMBL" id="MVBO01000168">
    <property type="protein sequence ID" value="OZJ02286.1"/>
    <property type="molecule type" value="Genomic_DNA"/>
</dbReference>
<dbReference type="GO" id="GO:0016020">
    <property type="term" value="C:membrane"/>
    <property type="evidence" value="ECO:0007669"/>
    <property type="project" value="UniProtKB-SubCell"/>
</dbReference>
<evidence type="ECO:0000313" key="13">
    <source>
        <dbReference type="Proteomes" id="UP000242875"/>
    </source>
</evidence>
<dbReference type="InterPro" id="IPR039859">
    <property type="entry name" value="PFA4/ZDH16/20/ERF2-like"/>
</dbReference>
<keyword evidence="2 10" id="KW-0808">Transferase</keyword>
<keyword evidence="5 10" id="KW-0472">Membrane</keyword>
<evidence type="ECO:0000256" key="8">
    <source>
        <dbReference type="ARBA" id="ARBA00023315"/>
    </source>
</evidence>
<evidence type="ECO:0000256" key="10">
    <source>
        <dbReference type="RuleBase" id="RU079119"/>
    </source>
</evidence>
<evidence type="ECO:0000256" key="4">
    <source>
        <dbReference type="ARBA" id="ARBA00022989"/>
    </source>
</evidence>
<evidence type="ECO:0000313" key="12">
    <source>
        <dbReference type="EMBL" id="OZJ02286.1"/>
    </source>
</evidence>
<comment type="domain">
    <text evidence="10">The DHHC domain is required for palmitoyltransferase activity.</text>
</comment>
<dbReference type="PROSITE" id="PS50216">
    <property type="entry name" value="DHHC"/>
    <property type="match status" value="1"/>
</dbReference>
<dbReference type="Proteomes" id="UP000242875">
    <property type="component" value="Unassembled WGS sequence"/>
</dbReference>
<reference evidence="12 13" key="1">
    <citation type="journal article" date="2017" name="Mycologia">
        <title>Bifiguratus adelaidae, gen. et sp. nov., a new member of Mucoromycotina in endophytic and soil-dwelling habitats.</title>
        <authorList>
            <person name="Torres-Cruz T.J."/>
            <person name="Billingsley Tobias T.L."/>
            <person name="Almatruk M."/>
            <person name="Hesse C."/>
            <person name="Kuske C.R."/>
            <person name="Desiro A."/>
            <person name="Benucci G.M."/>
            <person name="Bonito G."/>
            <person name="Stajich J.E."/>
            <person name="Dunlap C."/>
            <person name="Arnold A.E."/>
            <person name="Porras-Alfaro A."/>
        </authorList>
    </citation>
    <scope>NUCLEOTIDE SEQUENCE [LARGE SCALE GENOMIC DNA]</scope>
    <source>
        <strain evidence="12 13">AZ0501</strain>
    </source>
</reference>
<evidence type="ECO:0000256" key="1">
    <source>
        <dbReference type="ARBA" id="ARBA00004141"/>
    </source>
</evidence>
<comment type="subcellular location">
    <subcellularLocation>
        <location evidence="1">Membrane</location>
        <topology evidence="1">Multi-pass membrane protein</topology>
    </subcellularLocation>
</comment>
<keyword evidence="6" id="KW-0564">Palmitate</keyword>
<dbReference type="Pfam" id="PF01529">
    <property type="entry name" value="DHHC"/>
    <property type="match status" value="1"/>
</dbReference>
<organism evidence="12 13">
    <name type="scientific">Bifiguratus adelaidae</name>
    <dbReference type="NCBI Taxonomy" id="1938954"/>
    <lineage>
        <taxon>Eukaryota</taxon>
        <taxon>Fungi</taxon>
        <taxon>Fungi incertae sedis</taxon>
        <taxon>Mucoromycota</taxon>
        <taxon>Mucoromycotina</taxon>
        <taxon>Endogonomycetes</taxon>
        <taxon>Endogonales</taxon>
        <taxon>Endogonales incertae sedis</taxon>
        <taxon>Bifiguratus</taxon>
    </lineage>
</organism>
<protein>
    <recommendedName>
        <fullName evidence="10">Palmitoyltransferase</fullName>
        <ecNumber evidence="10">2.3.1.225</ecNumber>
    </recommendedName>
</protein>
<keyword evidence="13" id="KW-1185">Reference proteome</keyword>
<dbReference type="InterPro" id="IPR001594">
    <property type="entry name" value="Palmitoyltrfase_DHHC"/>
</dbReference>